<dbReference type="InterPro" id="IPR031834">
    <property type="entry name" value="RnlB/LsoB_antitoxin"/>
</dbReference>
<evidence type="ECO:0008006" key="3">
    <source>
        <dbReference type="Google" id="ProtNLM"/>
    </source>
</evidence>
<dbReference type="OrthoDB" id="1699074at2"/>
<organism evidence="1 2">
    <name type="scientific">Anaerococcus octavius</name>
    <dbReference type="NCBI Taxonomy" id="54007"/>
    <lineage>
        <taxon>Bacteria</taxon>
        <taxon>Bacillati</taxon>
        <taxon>Bacillota</taxon>
        <taxon>Tissierellia</taxon>
        <taxon>Tissierellales</taxon>
        <taxon>Peptoniphilaceae</taxon>
        <taxon>Anaerococcus</taxon>
    </lineage>
</organism>
<protein>
    <recommendedName>
        <fullName evidence="3">RnlB antitoxin of RnlAB toxin-antitoxin system</fullName>
    </recommendedName>
</protein>
<dbReference type="EMBL" id="UFTA01000002">
    <property type="protein sequence ID" value="SUU92764.1"/>
    <property type="molecule type" value="Genomic_DNA"/>
</dbReference>
<gene>
    <name evidence="1" type="ORF">NCTC9810_01103</name>
</gene>
<dbReference type="AlphaFoldDB" id="A0A380WX23"/>
<name>A0A380WX23_9FIRM</name>
<evidence type="ECO:0000313" key="2">
    <source>
        <dbReference type="Proteomes" id="UP000255124"/>
    </source>
</evidence>
<dbReference type="Pfam" id="PF15933">
    <property type="entry name" value="RnlB_antitoxin"/>
    <property type="match status" value="1"/>
</dbReference>
<evidence type="ECO:0000313" key="1">
    <source>
        <dbReference type="EMBL" id="SUU92764.1"/>
    </source>
</evidence>
<dbReference type="RefSeq" id="WP_022620859.1">
    <property type="nucleotide sequence ID" value="NZ_UFTA01000002.1"/>
</dbReference>
<sequence>MEKYLINDLNISGYKKIITLLDYKEKISTCLKNIKLLPSSEYKVLIDTALVSGMNSYRFLEVKINKDGTINLNKYSYPIVDENIINKANSIISKEPIWLKNSILTNSQKELIATF</sequence>
<proteinExistence type="predicted"/>
<accession>A0A380WX23</accession>
<reference evidence="1 2" key="1">
    <citation type="submission" date="2018-06" db="EMBL/GenBank/DDBJ databases">
        <authorList>
            <consortium name="Pathogen Informatics"/>
            <person name="Doyle S."/>
        </authorList>
    </citation>
    <scope>NUCLEOTIDE SEQUENCE [LARGE SCALE GENOMIC DNA]</scope>
    <source>
        <strain evidence="1 2">NCTC9810</strain>
    </source>
</reference>
<dbReference type="Proteomes" id="UP000255124">
    <property type="component" value="Unassembled WGS sequence"/>
</dbReference>